<dbReference type="AlphaFoldDB" id="A0AAN7PZ54"/>
<dbReference type="Gene3D" id="2.40.10.10">
    <property type="entry name" value="Trypsin-like serine proteases"/>
    <property type="match status" value="2"/>
</dbReference>
<dbReference type="InterPro" id="IPR050430">
    <property type="entry name" value="Peptidase_S1"/>
</dbReference>
<name>A0AAN7PZ54_9COLE</name>
<dbReference type="PROSITE" id="PS00134">
    <property type="entry name" value="TRYPSIN_HIS"/>
    <property type="match status" value="1"/>
</dbReference>
<dbReference type="GO" id="GO:0006508">
    <property type="term" value="P:proteolysis"/>
    <property type="evidence" value="ECO:0007669"/>
    <property type="project" value="UniProtKB-KW"/>
</dbReference>
<evidence type="ECO:0000256" key="5">
    <source>
        <dbReference type="ARBA" id="ARBA00023157"/>
    </source>
</evidence>
<dbReference type="PROSITE" id="PS00135">
    <property type="entry name" value="TRYPSIN_SER"/>
    <property type="match status" value="1"/>
</dbReference>
<keyword evidence="3 6" id="KW-0378">Hydrolase</keyword>
<dbReference type="CDD" id="cd00190">
    <property type="entry name" value="Tryp_SPc"/>
    <property type="match status" value="1"/>
</dbReference>
<comment type="similarity">
    <text evidence="1">Belongs to the peptidase S1 family.</text>
</comment>
<comment type="caution">
    <text evidence="9">The sequence shown here is derived from an EMBL/GenBank/DDBJ whole genome shotgun (WGS) entry which is preliminary data.</text>
</comment>
<evidence type="ECO:0000256" key="6">
    <source>
        <dbReference type="RuleBase" id="RU363034"/>
    </source>
</evidence>
<dbReference type="FunFam" id="2.40.10.10:FF:000034">
    <property type="entry name" value="Eupolytin"/>
    <property type="match status" value="1"/>
</dbReference>
<proteinExistence type="inferred from homology"/>
<feature type="signal peptide" evidence="7">
    <location>
        <begin position="1"/>
        <end position="19"/>
    </location>
</feature>
<organism evidence="9 10">
    <name type="scientific">Aquatica leii</name>
    <dbReference type="NCBI Taxonomy" id="1421715"/>
    <lineage>
        <taxon>Eukaryota</taxon>
        <taxon>Metazoa</taxon>
        <taxon>Ecdysozoa</taxon>
        <taxon>Arthropoda</taxon>
        <taxon>Hexapoda</taxon>
        <taxon>Insecta</taxon>
        <taxon>Pterygota</taxon>
        <taxon>Neoptera</taxon>
        <taxon>Endopterygota</taxon>
        <taxon>Coleoptera</taxon>
        <taxon>Polyphaga</taxon>
        <taxon>Elateriformia</taxon>
        <taxon>Elateroidea</taxon>
        <taxon>Lampyridae</taxon>
        <taxon>Luciolinae</taxon>
        <taxon>Aquatica</taxon>
    </lineage>
</organism>
<evidence type="ECO:0000256" key="4">
    <source>
        <dbReference type="ARBA" id="ARBA00022825"/>
    </source>
</evidence>
<dbReference type="SUPFAM" id="SSF50494">
    <property type="entry name" value="Trypsin-like serine proteases"/>
    <property type="match status" value="1"/>
</dbReference>
<dbReference type="InterPro" id="IPR001254">
    <property type="entry name" value="Trypsin_dom"/>
</dbReference>
<dbReference type="InterPro" id="IPR043504">
    <property type="entry name" value="Peptidase_S1_PA_chymotrypsin"/>
</dbReference>
<evidence type="ECO:0000256" key="7">
    <source>
        <dbReference type="SAM" id="SignalP"/>
    </source>
</evidence>
<dbReference type="GO" id="GO:0004252">
    <property type="term" value="F:serine-type endopeptidase activity"/>
    <property type="evidence" value="ECO:0007669"/>
    <property type="project" value="InterPro"/>
</dbReference>
<evidence type="ECO:0000313" key="10">
    <source>
        <dbReference type="Proteomes" id="UP001353858"/>
    </source>
</evidence>
<evidence type="ECO:0000256" key="3">
    <source>
        <dbReference type="ARBA" id="ARBA00022801"/>
    </source>
</evidence>
<feature type="domain" description="Peptidase S1" evidence="8">
    <location>
        <begin position="27"/>
        <end position="249"/>
    </location>
</feature>
<dbReference type="InterPro" id="IPR018114">
    <property type="entry name" value="TRYPSIN_HIS"/>
</dbReference>
<dbReference type="SMART" id="SM00020">
    <property type="entry name" value="Tryp_SPc"/>
    <property type="match status" value="1"/>
</dbReference>
<feature type="chain" id="PRO_5042954985" description="Peptidase S1 domain-containing protein" evidence="7">
    <location>
        <begin position="20"/>
        <end position="252"/>
    </location>
</feature>
<evidence type="ECO:0000256" key="1">
    <source>
        <dbReference type="ARBA" id="ARBA00007664"/>
    </source>
</evidence>
<reference evidence="10" key="1">
    <citation type="submission" date="2023-01" db="EMBL/GenBank/DDBJ databases">
        <title>Key to firefly adult light organ development and bioluminescence: homeobox transcription factors regulate luciferase expression and transportation to peroxisome.</title>
        <authorList>
            <person name="Fu X."/>
        </authorList>
    </citation>
    <scope>NUCLEOTIDE SEQUENCE [LARGE SCALE GENOMIC DNA]</scope>
</reference>
<evidence type="ECO:0000256" key="2">
    <source>
        <dbReference type="ARBA" id="ARBA00022670"/>
    </source>
</evidence>
<accession>A0AAN7PZ54</accession>
<dbReference type="InterPro" id="IPR001314">
    <property type="entry name" value="Peptidase_S1A"/>
</dbReference>
<protein>
    <recommendedName>
        <fullName evidence="8">Peptidase S1 domain-containing protein</fullName>
    </recommendedName>
</protein>
<keyword evidence="7" id="KW-0732">Signal</keyword>
<dbReference type="PROSITE" id="PS50240">
    <property type="entry name" value="TRYPSIN_DOM"/>
    <property type="match status" value="1"/>
</dbReference>
<keyword evidence="4 6" id="KW-0720">Serine protease</keyword>
<keyword evidence="2 6" id="KW-0645">Protease</keyword>
<dbReference type="InterPro" id="IPR009003">
    <property type="entry name" value="Peptidase_S1_PA"/>
</dbReference>
<keyword evidence="10" id="KW-1185">Reference proteome</keyword>
<dbReference type="EMBL" id="JARPUR010000007">
    <property type="protein sequence ID" value="KAK4873170.1"/>
    <property type="molecule type" value="Genomic_DNA"/>
</dbReference>
<dbReference type="PANTHER" id="PTHR24276:SF98">
    <property type="entry name" value="FI18310P1-RELATED"/>
    <property type="match status" value="1"/>
</dbReference>
<dbReference type="PANTHER" id="PTHR24276">
    <property type="entry name" value="POLYSERASE-RELATED"/>
    <property type="match status" value="1"/>
</dbReference>
<dbReference type="Pfam" id="PF00089">
    <property type="entry name" value="Trypsin"/>
    <property type="match status" value="1"/>
</dbReference>
<sequence length="252" mass="27171">MNFLLIIAIAVCGFACTNGRTLLKDKIIGGTLASRGQFPHQIYQRVDGFFYCGGSIIDKNTILTAAHCVDGTDRKSLNIVAGSNKLDQGGVWYSVSRYIIHPNWNPDEAANDLAVIKVTTPIQFSTFVQPVVLNYNFVPGGPECTLSGWGLTKYPGTTPPNDLLYFRGNVVDLNQCKGLLPSAYPITDKNICAMARTGIGACSGDSGGPLVSNNKQIGITSWVIPCGLGVPDVYTRVSYFASWIQAQQAKIN</sequence>
<gene>
    <name evidence="9" type="ORF">RN001_015199</name>
</gene>
<dbReference type="PRINTS" id="PR00722">
    <property type="entry name" value="CHYMOTRYPSIN"/>
</dbReference>
<evidence type="ECO:0000259" key="8">
    <source>
        <dbReference type="PROSITE" id="PS50240"/>
    </source>
</evidence>
<keyword evidence="5" id="KW-1015">Disulfide bond</keyword>
<dbReference type="Proteomes" id="UP001353858">
    <property type="component" value="Unassembled WGS sequence"/>
</dbReference>
<evidence type="ECO:0000313" key="9">
    <source>
        <dbReference type="EMBL" id="KAK4873170.1"/>
    </source>
</evidence>
<dbReference type="InterPro" id="IPR033116">
    <property type="entry name" value="TRYPSIN_SER"/>
</dbReference>